<comment type="caution">
    <text evidence="2">The sequence shown here is derived from an EMBL/GenBank/DDBJ whole genome shotgun (WGS) entry which is preliminary data.</text>
</comment>
<keyword evidence="1" id="KW-1133">Transmembrane helix</keyword>
<dbReference type="EMBL" id="RHHU01000005">
    <property type="protein sequence ID" value="RNB86759.1"/>
    <property type="molecule type" value="Genomic_DNA"/>
</dbReference>
<organism evidence="2 3">
    <name type="scientific">Brevibacillus nitrificans</name>
    <dbReference type="NCBI Taxonomy" id="651560"/>
    <lineage>
        <taxon>Bacteria</taxon>
        <taxon>Bacillati</taxon>
        <taxon>Bacillota</taxon>
        <taxon>Bacilli</taxon>
        <taxon>Bacillales</taxon>
        <taxon>Paenibacillaceae</taxon>
        <taxon>Brevibacillus</taxon>
    </lineage>
</organism>
<accession>A0A3M8DGP2</accession>
<keyword evidence="1" id="KW-0812">Transmembrane</keyword>
<dbReference type="AlphaFoldDB" id="A0A3M8DGP2"/>
<proteinExistence type="predicted"/>
<feature type="transmembrane region" description="Helical" evidence="1">
    <location>
        <begin position="32"/>
        <end position="55"/>
    </location>
</feature>
<protein>
    <submittedName>
        <fullName evidence="2">Uncharacterized protein</fullName>
    </submittedName>
</protein>
<keyword evidence="3" id="KW-1185">Reference proteome</keyword>
<evidence type="ECO:0000313" key="2">
    <source>
        <dbReference type="EMBL" id="RNB86759.1"/>
    </source>
</evidence>
<reference evidence="2 3" key="1">
    <citation type="submission" date="2018-10" db="EMBL/GenBank/DDBJ databases">
        <title>Phylogenomics of Brevibacillus.</title>
        <authorList>
            <person name="Dunlap C."/>
        </authorList>
    </citation>
    <scope>NUCLEOTIDE SEQUENCE [LARGE SCALE GENOMIC DNA]</scope>
    <source>
        <strain evidence="2 3">JCM 15774</strain>
    </source>
</reference>
<keyword evidence="1" id="KW-0472">Membrane</keyword>
<evidence type="ECO:0000313" key="3">
    <source>
        <dbReference type="Proteomes" id="UP000269573"/>
    </source>
</evidence>
<evidence type="ECO:0000256" key="1">
    <source>
        <dbReference type="SAM" id="Phobius"/>
    </source>
</evidence>
<gene>
    <name evidence="2" type="ORF">EDM59_11390</name>
</gene>
<dbReference type="RefSeq" id="WP_122923707.1">
    <property type="nucleotide sequence ID" value="NZ_RHHU01000005.1"/>
</dbReference>
<dbReference type="Proteomes" id="UP000269573">
    <property type="component" value="Unassembled WGS sequence"/>
</dbReference>
<name>A0A3M8DGP2_9BACL</name>
<sequence>MKRSYWGVLAMCLVLFANLCFTQYTVNMYYAQRYEAAIACAVLNVLLFPVAIFIYRKDKQAGGGTPR</sequence>